<name>A0A9P7V7N4_9ASCO</name>
<dbReference type="RefSeq" id="XP_043048301.1">
    <property type="nucleotide sequence ID" value="XM_043192329.1"/>
</dbReference>
<keyword evidence="2" id="KW-1185">Reference proteome</keyword>
<dbReference type="AlphaFoldDB" id="A0A9P7V7N4"/>
<evidence type="ECO:0000313" key="2">
    <source>
        <dbReference type="Proteomes" id="UP000790833"/>
    </source>
</evidence>
<comment type="caution">
    <text evidence="1">The sequence shown here is derived from an EMBL/GenBank/DDBJ whole genome shotgun (WGS) entry which is preliminary data.</text>
</comment>
<proteinExistence type="predicted"/>
<evidence type="ECO:0000313" key="1">
    <source>
        <dbReference type="EMBL" id="KAG7192751.1"/>
    </source>
</evidence>
<reference evidence="1" key="1">
    <citation type="submission" date="2021-03" db="EMBL/GenBank/DDBJ databases">
        <authorList>
            <person name="Palmer J.M."/>
        </authorList>
    </citation>
    <scope>NUCLEOTIDE SEQUENCE</scope>
    <source>
        <strain evidence="1">ARV_011</strain>
    </source>
</reference>
<accession>A0A9P7V7N4</accession>
<protein>
    <submittedName>
        <fullName evidence="1">Uncharacterized protein</fullName>
    </submittedName>
</protein>
<dbReference type="Proteomes" id="UP000790833">
    <property type="component" value="Unassembled WGS sequence"/>
</dbReference>
<dbReference type="EMBL" id="JAHMUF010000016">
    <property type="protein sequence ID" value="KAG7192751.1"/>
    <property type="molecule type" value="Genomic_DNA"/>
</dbReference>
<dbReference type="GeneID" id="66114908"/>
<dbReference type="OrthoDB" id="4073665at2759"/>
<sequence length="111" mass="12537">MFRRVQAQGRLAFKRFQSNSHGHGHGHAAGASEASSFTNKYNFNIDPPAVHEYWNARNASVLLAFIPAYMVVASVAKYVAENQEGWGGLHEYADAHFDKIYQHRFGEEPKQ</sequence>
<gene>
    <name evidence="1" type="ORF">KQ657_001534</name>
</gene>
<organism evidence="1 2">
    <name type="scientific">Scheffersomyces spartinae</name>
    <dbReference type="NCBI Taxonomy" id="45513"/>
    <lineage>
        <taxon>Eukaryota</taxon>
        <taxon>Fungi</taxon>
        <taxon>Dikarya</taxon>
        <taxon>Ascomycota</taxon>
        <taxon>Saccharomycotina</taxon>
        <taxon>Pichiomycetes</taxon>
        <taxon>Debaryomycetaceae</taxon>
        <taxon>Scheffersomyces</taxon>
    </lineage>
</organism>